<gene>
    <name evidence="1" type="ORF">NLG97_g7508</name>
</gene>
<organism evidence="1 2">
    <name type="scientific">Lecanicillium saksenae</name>
    <dbReference type="NCBI Taxonomy" id="468837"/>
    <lineage>
        <taxon>Eukaryota</taxon>
        <taxon>Fungi</taxon>
        <taxon>Dikarya</taxon>
        <taxon>Ascomycota</taxon>
        <taxon>Pezizomycotina</taxon>
        <taxon>Sordariomycetes</taxon>
        <taxon>Hypocreomycetidae</taxon>
        <taxon>Hypocreales</taxon>
        <taxon>Cordycipitaceae</taxon>
        <taxon>Lecanicillium</taxon>
    </lineage>
</organism>
<reference evidence="1" key="1">
    <citation type="submission" date="2022-07" db="EMBL/GenBank/DDBJ databases">
        <title>Genome Sequence of Lecanicillium saksenae.</title>
        <authorList>
            <person name="Buettner E."/>
        </authorList>
    </citation>
    <scope>NUCLEOTIDE SEQUENCE</scope>
    <source>
        <strain evidence="1">VT-O1</strain>
    </source>
</reference>
<name>A0ACC1QLL6_9HYPO</name>
<keyword evidence="2" id="KW-1185">Reference proteome</keyword>
<evidence type="ECO:0000313" key="1">
    <source>
        <dbReference type="EMBL" id="KAJ3482667.1"/>
    </source>
</evidence>
<dbReference type="Proteomes" id="UP001148737">
    <property type="component" value="Unassembled WGS sequence"/>
</dbReference>
<protein>
    <submittedName>
        <fullName evidence="1">Uncharacterized protein</fullName>
    </submittedName>
</protein>
<evidence type="ECO:0000313" key="2">
    <source>
        <dbReference type="Proteomes" id="UP001148737"/>
    </source>
</evidence>
<comment type="caution">
    <text evidence="1">The sequence shown here is derived from an EMBL/GenBank/DDBJ whole genome shotgun (WGS) entry which is preliminary data.</text>
</comment>
<sequence>MLASAAETSSPPQVHCKVVAARPIRVDGAQHKDNVVKRVLVATFERLALTGRALQRRHDLERRRAEALHEHEAVLGLVLLVQHAHHRLGDAGQRRSRGLGVTGVEHQGLLVRDVKVQVVVSQAPVEEVA</sequence>
<dbReference type="EMBL" id="JANAKD010001158">
    <property type="protein sequence ID" value="KAJ3482667.1"/>
    <property type="molecule type" value="Genomic_DNA"/>
</dbReference>
<accession>A0ACC1QLL6</accession>
<proteinExistence type="predicted"/>